<dbReference type="GO" id="GO:0005886">
    <property type="term" value="C:plasma membrane"/>
    <property type="evidence" value="ECO:0007669"/>
    <property type="project" value="UniProtKB-SubCell"/>
</dbReference>
<protein>
    <recommendedName>
        <fullName evidence="9">C4-dicarboxylate ABC transporter</fullName>
    </recommendedName>
</protein>
<comment type="subcellular location">
    <subcellularLocation>
        <location evidence="1">Cell membrane</location>
        <topology evidence="1">Multi-pass membrane protein</topology>
    </subcellularLocation>
</comment>
<dbReference type="AlphaFoldDB" id="A0A918D6C3"/>
<feature type="transmembrane region" description="Helical" evidence="6">
    <location>
        <begin position="67"/>
        <end position="88"/>
    </location>
</feature>
<evidence type="ECO:0000313" key="7">
    <source>
        <dbReference type="EMBL" id="GGN69011.1"/>
    </source>
</evidence>
<evidence type="ECO:0000313" key="8">
    <source>
        <dbReference type="Proteomes" id="UP000600365"/>
    </source>
</evidence>
<dbReference type="Proteomes" id="UP000600365">
    <property type="component" value="Unassembled WGS sequence"/>
</dbReference>
<name>A0A918D6C3_9ACTN</name>
<keyword evidence="3 6" id="KW-0812">Transmembrane</keyword>
<dbReference type="Pfam" id="PF03606">
    <property type="entry name" value="DcuC"/>
    <property type="match status" value="1"/>
</dbReference>
<evidence type="ECO:0000256" key="4">
    <source>
        <dbReference type="ARBA" id="ARBA00022989"/>
    </source>
</evidence>
<evidence type="ECO:0008006" key="9">
    <source>
        <dbReference type="Google" id="ProtNLM"/>
    </source>
</evidence>
<organism evidence="7 8">
    <name type="scientific">Streptomyces albiflavescens</name>
    <dbReference type="NCBI Taxonomy" id="1623582"/>
    <lineage>
        <taxon>Bacteria</taxon>
        <taxon>Bacillati</taxon>
        <taxon>Actinomycetota</taxon>
        <taxon>Actinomycetes</taxon>
        <taxon>Kitasatosporales</taxon>
        <taxon>Streptomycetaceae</taxon>
        <taxon>Streptomyces</taxon>
    </lineage>
</organism>
<keyword evidence="5 6" id="KW-0472">Membrane</keyword>
<evidence type="ECO:0000256" key="5">
    <source>
        <dbReference type="ARBA" id="ARBA00023136"/>
    </source>
</evidence>
<gene>
    <name evidence="7" type="ORF">GCM10011579_042890</name>
</gene>
<keyword evidence="8" id="KW-1185">Reference proteome</keyword>
<feature type="transmembrane region" description="Helical" evidence="6">
    <location>
        <begin position="42"/>
        <end position="60"/>
    </location>
</feature>
<evidence type="ECO:0000256" key="3">
    <source>
        <dbReference type="ARBA" id="ARBA00022692"/>
    </source>
</evidence>
<evidence type="ECO:0000256" key="1">
    <source>
        <dbReference type="ARBA" id="ARBA00004651"/>
    </source>
</evidence>
<keyword evidence="4 6" id="KW-1133">Transmembrane helix</keyword>
<evidence type="ECO:0000256" key="6">
    <source>
        <dbReference type="SAM" id="Phobius"/>
    </source>
</evidence>
<accession>A0A918D6C3</accession>
<keyword evidence="2" id="KW-1003">Cell membrane</keyword>
<reference evidence="7 8" key="1">
    <citation type="journal article" date="2014" name="Int. J. Syst. Evol. Microbiol.">
        <title>Complete genome sequence of Corynebacterium casei LMG S-19264T (=DSM 44701T), isolated from a smear-ripened cheese.</title>
        <authorList>
            <consortium name="US DOE Joint Genome Institute (JGI-PGF)"/>
            <person name="Walter F."/>
            <person name="Albersmeier A."/>
            <person name="Kalinowski J."/>
            <person name="Ruckert C."/>
        </authorList>
    </citation>
    <scope>NUCLEOTIDE SEQUENCE [LARGE SCALE GENOMIC DNA]</scope>
    <source>
        <strain evidence="7 8">CGMCC 4.7111</strain>
    </source>
</reference>
<sequence length="89" mass="9276">MASSGHATLAMPILAPLADFAGVSRAVVVTAWQSASGWTNLWVPTTAVTIGGVTLAKVGYDKYLRFIWPLLAILLLLICGFVAAGAVMT</sequence>
<dbReference type="EMBL" id="BMMM01000007">
    <property type="protein sequence ID" value="GGN69011.1"/>
    <property type="molecule type" value="Genomic_DNA"/>
</dbReference>
<dbReference type="InterPro" id="IPR018385">
    <property type="entry name" value="C4_dicarb_anaerob_car-like"/>
</dbReference>
<comment type="caution">
    <text evidence="7">The sequence shown here is derived from an EMBL/GenBank/DDBJ whole genome shotgun (WGS) entry which is preliminary data.</text>
</comment>
<proteinExistence type="predicted"/>
<evidence type="ECO:0000256" key="2">
    <source>
        <dbReference type="ARBA" id="ARBA00022475"/>
    </source>
</evidence>